<evidence type="ECO:0000256" key="8">
    <source>
        <dbReference type="ARBA" id="ARBA00023143"/>
    </source>
</evidence>
<dbReference type="PIRSF" id="PIRSF004862">
    <property type="entry name" value="FliF"/>
    <property type="match status" value="1"/>
</dbReference>
<evidence type="ECO:0000259" key="12">
    <source>
        <dbReference type="Pfam" id="PF08345"/>
    </source>
</evidence>
<keyword evidence="14" id="KW-1185">Reference proteome</keyword>
<dbReference type="PRINTS" id="PR01009">
    <property type="entry name" value="FLGMRINGFLIF"/>
</dbReference>
<dbReference type="Proteomes" id="UP000006804">
    <property type="component" value="Chromosome"/>
</dbReference>
<feature type="transmembrane region" description="Helical" evidence="10">
    <location>
        <begin position="27"/>
        <end position="47"/>
    </location>
</feature>
<comment type="subcellular location">
    <subcellularLocation>
        <location evidence="1 9">Bacterial flagellum basal body</location>
    </subcellularLocation>
    <subcellularLocation>
        <location evidence="2">Cell membrane</location>
        <topology evidence="2">Multi-pass membrane protein</topology>
    </subcellularLocation>
</comment>
<keyword evidence="4" id="KW-1003">Cell membrane</keyword>
<dbReference type="PANTHER" id="PTHR30046">
    <property type="entry name" value="FLAGELLAR M-RING PROTEIN"/>
    <property type="match status" value="1"/>
</dbReference>
<dbReference type="PANTHER" id="PTHR30046:SF0">
    <property type="entry name" value="FLAGELLAR M-RING PROTEIN"/>
    <property type="match status" value="1"/>
</dbReference>
<dbReference type="Pfam" id="PF08345">
    <property type="entry name" value="YscJ_FliF_C"/>
    <property type="match status" value="1"/>
</dbReference>
<dbReference type="Gene3D" id="3.30.300.30">
    <property type="match status" value="1"/>
</dbReference>
<dbReference type="GO" id="GO:0003774">
    <property type="term" value="F:cytoskeletal motor activity"/>
    <property type="evidence" value="ECO:0007669"/>
    <property type="project" value="InterPro"/>
</dbReference>
<evidence type="ECO:0000313" key="13">
    <source>
        <dbReference type="EMBL" id="AEH50144.1"/>
    </source>
</evidence>
<feature type="transmembrane region" description="Helical" evidence="10">
    <location>
        <begin position="441"/>
        <end position="463"/>
    </location>
</feature>
<gene>
    <name evidence="13" type="ORF">Theth_0036</name>
</gene>
<name>F7YU48_9THEM</name>
<dbReference type="GO" id="GO:0009431">
    <property type="term" value="C:bacterial-type flagellum basal body, MS ring"/>
    <property type="evidence" value="ECO:0007669"/>
    <property type="project" value="InterPro"/>
</dbReference>
<dbReference type="InterPro" id="IPR006182">
    <property type="entry name" value="FliF_N_dom"/>
</dbReference>
<dbReference type="EMBL" id="CP002351">
    <property type="protein sequence ID" value="AEH50144.1"/>
    <property type="molecule type" value="Genomic_DNA"/>
</dbReference>
<organism evidence="13 14">
    <name type="scientific">Pseudothermotoga thermarum DSM 5069</name>
    <dbReference type="NCBI Taxonomy" id="688269"/>
    <lineage>
        <taxon>Bacteria</taxon>
        <taxon>Thermotogati</taxon>
        <taxon>Thermotogota</taxon>
        <taxon>Thermotogae</taxon>
        <taxon>Thermotogales</taxon>
        <taxon>Thermotogaceae</taxon>
        <taxon>Pseudothermotoga</taxon>
    </lineage>
</organism>
<dbReference type="InterPro" id="IPR043427">
    <property type="entry name" value="YscJ/FliF"/>
</dbReference>
<sequence>MDFLRKFLDFFKNLYGKWQQMPRPSKILVAGIAISAVSVLIVMLILVGRPTYTMLVSGLTDEQAGYIVQQLQNMGIAYKVEPGGRILVPSKYNVYELRMRLASMGVLGATTKGFEILDQQAFDATSFDKQVRYQVALQGELERSIMTIRGVKAARVHLTLPKYTYYVRGEMAEPRASVLVVLEPGVELSQNQIKGIMELVAGAVEGLKLENVRVIDQNSRVLSDRVITAQDTLLASTRAELKMNLENYYSKKIKQTLETVFGVGRVEVIPDVKLDWQKIERQSTIFQPVTRQGGIIISQEQETEKSVNMPPTAGPVGTDSNIPPTYPSLTPQATSTYERTHTITNYEVNKIVESVVQNKEGEIEAITLSVIVDSNSPTLGKLEENEMKRWADVVSNLIEKGIGATANDPKLSISVAFLPFDRSFEEEYQRSLVEMERRRRYVMRMVGISLLIVLGFMMVYLLILQIRRVKARRLIEERKMRIEEELKKVLEAEAKKEVLTPEQQALLELKEMLDKMYVESPEEIAAIIRLWLLERGT</sequence>
<dbReference type="OrthoDB" id="43135at2"/>
<evidence type="ECO:0000256" key="4">
    <source>
        <dbReference type="ARBA" id="ARBA00022475"/>
    </source>
</evidence>
<dbReference type="InterPro" id="IPR000067">
    <property type="entry name" value="FlgMring_FliF"/>
</dbReference>
<dbReference type="InterPro" id="IPR045851">
    <property type="entry name" value="AMP-bd_C_sf"/>
</dbReference>
<accession>F7YU48</accession>
<dbReference type="RefSeq" id="WP_013931368.1">
    <property type="nucleotide sequence ID" value="NC_015707.1"/>
</dbReference>
<dbReference type="InterPro" id="IPR013556">
    <property type="entry name" value="Flag_M-ring_C"/>
</dbReference>
<dbReference type="NCBIfam" id="TIGR00206">
    <property type="entry name" value="fliF"/>
    <property type="match status" value="1"/>
</dbReference>
<evidence type="ECO:0000256" key="6">
    <source>
        <dbReference type="ARBA" id="ARBA00022989"/>
    </source>
</evidence>
<feature type="domain" description="Flagellar M-ring N-terminal" evidence="11">
    <location>
        <begin position="48"/>
        <end position="223"/>
    </location>
</feature>
<keyword evidence="13" id="KW-0966">Cell projection</keyword>
<evidence type="ECO:0000313" key="14">
    <source>
        <dbReference type="Proteomes" id="UP000006804"/>
    </source>
</evidence>
<evidence type="ECO:0000256" key="7">
    <source>
        <dbReference type="ARBA" id="ARBA00023136"/>
    </source>
</evidence>
<dbReference type="HOGENOM" id="CLU_028108_2_0_0"/>
<evidence type="ECO:0000259" key="11">
    <source>
        <dbReference type="Pfam" id="PF01514"/>
    </source>
</evidence>
<dbReference type="GO" id="GO:0071973">
    <property type="term" value="P:bacterial-type flagellum-dependent cell motility"/>
    <property type="evidence" value="ECO:0007669"/>
    <property type="project" value="InterPro"/>
</dbReference>
<evidence type="ECO:0000256" key="5">
    <source>
        <dbReference type="ARBA" id="ARBA00022692"/>
    </source>
</evidence>
<dbReference type="STRING" id="688269.Theth_0036"/>
<evidence type="ECO:0000256" key="3">
    <source>
        <dbReference type="ARBA" id="ARBA00007971"/>
    </source>
</evidence>
<keyword evidence="8 9" id="KW-0975">Bacterial flagellum</keyword>
<evidence type="ECO:0000256" key="2">
    <source>
        <dbReference type="ARBA" id="ARBA00004651"/>
    </source>
</evidence>
<evidence type="ECO:0000256" key="10">
    <source>
        <dbReference type="SAM" id="Phobius"/>
    </source>
</evidence>
<keyword evidence="7 10" id="KW-0472">Membrane</keyword>
<keyword evidence="13" id="KW-0969">Cilium</keyword>
<evidence type="ECO:0000256" key="1">
    <source>
        <dbReference type="ARBA" id="ARBA00004117"/>
    </source>
</evidence>
<keyword evidence="6 10" id="KW-1133">Transmembrane helix</keyword>
<dbReference type="PATRIC" id="fig|688269.3.peg.36"/>
<protein>
    <recommendedName>
        <fullName evidence="9">Flagellar M-ring protein</fullName>
    </recommendedName>
</protein>
<feature type="domain" description="Flagellar M-ring C-terminal" evidence="12">
    <location>
        <begin position="257"/>
        <end position="420"/>
    </location>
</feature>
<dbReference type="AlphaFoldDB" id="F7YU48"/>
<comment type="similarity">
    <text evidence="3 9">Belongs to the FliF family.</text>
</comment>
<dbReference type="GO" id="GO:0005886">
    <property type="term" value="C:plasma membrane"/>
    <property type="evidence" value="ECO:0007669"/>
    <property type="project" value="UniProtKB-SubCell"/>
</dbReference>
<dbReference type="eggNOG" id="COG1766">
    <property type="taxonomic scope" value="Bacteria"/>
</dbReference>
<keyword evidence="13" id="KW-0282">Flagellum</keyword>
<dbReference type="Pfam" id="PF01514">
    <property type="entry name" value="YscJ_FliF"/>
    <property type="match status" value="1"/>
</dbReference>
<evidence type="ECO:0000256" key="9">
    <source>
        <dbReference type="PIRNR" id="PIRNR004862"/>
    </source>
</evidence>
<comment type="function">
    <text evidence="9">The M ring may be actively involved in energy transduction.</text>
</comment>
<proteinExistence type="inferred from homology"/>
<reference evidence="13 14" key="1">
    <citation type="submission" date="2010-11" db="EMBL/GenBank/DDBJ databases">
        <title>The complete genome of Thermotoga thermarum DSM 5069.</title>
        <authorList>
            <consortium name="US DOE Joint Genome Institute (JGI-PGF)"/>
            <person name="Lucas S."/>
            <person name="Copeland A."/>
            <person name="Lapidus A."/>
            <person name="Bruce D."/>
            <person name="Goodwin L."/>
            <person name="Pitluck S."/>
            <person name="Kyrpides N."/>
            <person name="Mavromatis K."/>
            <person name="Ivanova N."/>
            <person name="Zeytun A."/>
            <person name="Brettin T."/>
            <person name="Detter J.C."/>
            <person name="Tapia R."/>
            <person name="Han C."/>
            <person name="Land M."/>
            <person name="Hauser L."/>
            <person name="Markowitz V."/>
            <person name="Cheng J.-F."/>
            <person name="Hugenholtz P."/>
            <person name="Woyke T."/>
            <person name="Wu D."/>
            <person name="Spring S."/>
            <person name="Schroeder M."/>
            <person name="Brambilla E."/>
            <person name="Klenk H.-P."/>
            <person name="Eisen J.A."/>
        </authorList>
    </citation>
    <scope>NUCLEOTIDE SEQUENCE [LARGE SCALE GENOMIC DNA]</scope>
    <source>
        <strain evidence="13 14">DSM 5069</strain>
    </source>
</reference>
<keyword evidence="5 10" id="KW-0812">Transmembrane</keyword>
<dbReference type="KEGG" id="tta:Theth_0036"/>